<dbReference type="GO" id="GO:0000287">
    <property type="term" value="F:magnesium ion binding"/>
    <property type="evidence" value="ECO:0007669"/>
    <property type="project" value="InterPro"/>
</dbReference>
<evidence type="ECO:0000256" key="6">
    <source>
        <dbReference type="ARBA" id="ARBA00022727"/>
    </source>
</evidence>
<sequence>MKIFSGSSNIKLSNKIANLLGISISNSEINKFQDGEINIKINENVRGEEVFIIQSMCFPVNDNFMELVITADALKRASAKKIIAVIPYLGYSRQDRRVYNEQVPITAKMIANLLAASGICHVIIVDLHCEQIQGFFDIILDSITTENIFFNDIISQKLNQPVLVSPDFGGMKRVRRISKMLNHKDIVIIEKYRPKLNESEVIKVIGDVNNRDCILLDDIIDTASTLCKSALCLKKLGASKIICYATHPVFSKKSYKNIKNSEIDEFIVCDSIPLNVNIKCFNKIRVLTISKILADHIFSISKLNK</sequence>
<dbReference type="InterPro" id="IPR029057">
    <property type="entry name" value="PRTase-like"/>
</dbReference>
<name>Q8D2K5_WIGBR</name>
<dbReference type="EMBL" id="BA000021">
    <property type="protein sequence ID" value="BAC24495.1"/>
    <property type="molecule type" value="Genomic_DNA"/>
</dbReference>
<dbReference type="KEGG" id="wbr:prsA"/>
<dbReference type="GO" id="GO:0006015">
    <property type="term" value="P:5-phosphoribose 1-diphosphate biosynthetic process"/>
    <property type="evidence" value="ECO:0007669"/>
    <property type="project" value="TreeGrafter"/>
</dbReference>
<evidence type="ECO:0000313" key="18">
    <source>
        <dbReference type="Proteomes" id="UP000000562"/>
    </source>
</evidence>
<evidence type="ECO:0000256" key="13">
    <source>
        <dbReference type="ARBA" id="ARBA00054914"/>
    </source>
</evidence>
<dbReference type="GO" id="GO:0005737">
    <property type="term" value="C:cytoplasm"/>
    <property type="evidence" value="ECO:0007669"/>
    <property type="project" value="TreeGrafter"/>
</dbReference>
<dbReference type="InterPro" id="IPR000836">
    <property type="entry name" value="PRTase_dom"/>
</dbReference>
<evidence type="ECO:0000256" key="15">
    <source>
        <dbReference type="ARBA" id="ARBA00069492"/>
    </source>
</evidence>
<evidence type="ECO:0000259" key="16">
    <source>
        <dbReference type="Pfam" id="PF13793"/>
    </source>
</evidence>
<evidence type="ECO:0000313" key="17">
    <source>
        <dbReference type="EMBL" id="BAC24495.1"/>
    </source>
</evidence>
<dbReference type="InterPro" id="IPR029099">
    <property type="entry name" value="Pribosyltran_N"/>
</dbReference>
<keyword evidence="8" id="KW-0418">Kinase</keyword>
<comment type="function">
    <text evidence="13">Involved in the biosynthesis of the central metabolite phospho-alpha-D-ribosyl-1-pyrophosphate (PRPP) via the transfer of pyrophosphoryl group from ATP to 1-hydroxyl of ribose-5-phosphate (Rib-5-P).</text>
</comment>
<keyword evidence="6" id="KW-0545">Nucleotide biosynthesis</keyword>
<dbReference type="GO" id="GO:0006164">
    <property type="term" value="P:purine nucleotide biosynthetic process"/>
    <property type="evidence" value="ECO:0007669"/>
    <property type="project" value="TreeGrafter"/>
</dbReference>
<dbReference type="NCBIfam" id="NF002320">
    <property type="entry name" value="PRK01259.1"/>
    <property type="match status" value="1"/>
</dbReference>
<dbReference type="FunFam" id="3.40.50.2020:FF:000001">
    <property type="entry name" value="Ribose-phosphate pyrophosphokinase"/>
    <property type="match status" value="1"/>
</dbReference>
<dbReference type="AlphaFoldDB" id="Q8D2K5"/>
<evidence type="ECO:0000256" key="4">
    <source>
        <dbReference type="ARBA" id="ARBA00022679"/>
    </source>
</evidence>
<keyword evidence="10" id="KW-0460">Magnesium</keyword>
<protein>
    <recommendedName>
        <fullName evidence="15">Ribose-phosphate pyrophosphokinase</fullName>
        <ecNumber evidence="3">2.7.6.1</ecNumber>
    </recommendedName>
    <alternativeName>
        <fullName evidence="11">Phosphoribosyl pyrophosphate synthase</fullName>
    </alternativeName>
</protein>
<keyword evidence="5" id="KW-0479">Metal-binding</keyword>
<dbReference type="GO" id="GO:0002189">
    <property type="term" value="C:ribose phosphate diphosphokinase complex"/>
    <property type="evidence" value="ECO:0007669"/>
    <property type="project" value="TreeGrafter"/>
</dbReference>
<organism evidence="17 18">
    <name type="scientific">Wigglesworthia glossinidia brevipalpis</name>
    <dbReference type="NCBI Taxonomy" id="36870"/>
    <lineage>
        <taxon>Bacteria</taxon>
        <taxon>Pseudomonadati</taxon>
        <taxon>Pseudomonadota</taxon>
        <taxon>Gammaproteobacteria</taxon>
        <taxon>Enterobacterales</taxon>
        <taxon>Erwiniaceae</taxon>
        <taxon>Wigglesworthia</taxon>
    </lineage>
</organism>
<dbReference type="STRING" id="36870.gene:10368849"/>
<dbReference type="SUPFAM" id="SSF53271">
    <property type="entry name" value="PRTase-like"/>
    <property type="match status" value="1"/>
</dbReference>
<evidence type="ECO:0000256" key="9">
    <source>
        <dbReference type="ARBA" id="ARBA00022840"/>
    </source>
</evidence>
<dbReference type="HOGENOM" id="CLU_033546_2_0_6"/>
<dbReference type="Pfam" id="PF13793">
    <property type="entry name" value="Pribosyltran_N"/>
    <property type="match status" value="1"/>
</dbReference>
<dbReference type="Gene3D" id="3.40.50.2020">
    <property type="match status" value="2"/>
</dbReference>
<evidence type="ECO:0000256" key="14">
    <source>
        <dbReference type="ARBA" id="ARBA00061444"/>
    </source>
</evidence>
<dbReference type="SMART" id="SM01400">
    <property type="entry name" value="Pribosyltran_N"/>
    <property type="match status" value="1"/>
</dbReference>
<dbReference type="EC" id="2.7.6.1" evidence="3"/>
<comment type="pathway">
    <text evidence="2">Metabolic intermediate biosynthesis; 5-phospho-alpha-D-ribose 1-diphosphate biosynthesis; 5-phospho-alpha-D-ribose 1-diphosphate from D-ribose 5-phosphate (route I): step 1/1.</text>
</comment>
<evidence type="ECO:0000256" key="3">
    <source>
        <dbReference type="ARBA" id="ARBA00013247"/>
    </source>
</evidence>
<evidence type="ECO:0000256" key="5">
    <source>
        <dbReference type="ARBA" id="ARBA00022723"/>
    </source>
</evidence>
<keyword evidence="7" id="KW-0547">Nucleotide-binding</keyword>
<feature type="domain" description="Ribose-phosphate pyrophosphokinase N-terminal" evidence="16">
    <location>
        <begin position="1"/>
        <end position="118"/>
    </location>
</feature>
<keyword evidence="18" id="KW-1185">Reference proteome</keyword>
<dbReference type="InterPro" id="IPR005946">
    <property type="entry name" value="Rib-P_diPkinase"/>
</dbReference>
<evidence type="ECO:0000256" key="7">
    <source>
        <dbReference type="ARBA" id="ARBA00022741"/>
    </source>
</evidence>
<dbReference type="Proteomes" id="UP000000562">
    <property type="component" value="Chromosome"/>
</dbReference>
<dbReference type="PANTHER" id="PTHR10210:SF41">
    <property type="entry name" value="RIBOSE-PHOSPHATE PYROPHOSPHOKINASE 1, CHLOROPLASTIC"/>
    <property type="match status" value="1"/>
</dbReference>
<evidence type="ECO:0000256" key="12">
    <source>
        <dbReference type="ARBA" id="ARBA00049535"/>
    </source>
</evidence>
<dbReference type="PANTHER" id="PTHR10210">
    <property type="entry name" value="RIBOSE-PHOSPHATE DIPHOSPHOKINASE FAMILY MEMBER"/>
    <property type="match status" value="1"/>
</dbReference>
<reference evidence="17 18" key="1">
    <citation type="journal article" date="2002" name="Nat. Genet.">
        <title>Genome sequence of the endocellular obligate symbiont of tsetse flies, Wigglesworthia glossinidia.</title>
        <authorList>
            <person name="Akman L."/>
            <person name="Yamashita A."/>
            <person name="Watanabe H."/>
            <person name="Oshima K."/>
            <person name="Shiba T."/>
            <person name="Hattori M."/>
            <person name="Aksoy S."/>
        </authorList>
    </citation>
    <scope>NUCLEOTIDE SEQUENCE [LARGE SCALE GENOMIC DNA]</scope>
</reference>
<dbReference type="GO" id="GO:0005524">
    <property type="term" value="F:ATP binding"/>
    <property type="evidence" value="ECO:0007669"/>
    <property type="project" value="UniProtKB-KW"/>
</dbReference>
<evidence type="ECO:0000256" key="11">
    <source>
        <dbReference type="ARBA" id="ARBA00029942"/>
    </source>
</evidence>
<dbReference type="CDD" id="cd06223">
    <property type="entry name" value="PRTases_typeI"/>
    <property type="match status" value="1"/>
</dbReference>
<comment type="cofactor">
    <cofactor evidence="1">
        <name>Mg(2+)</name>
        <dbReference type="ChEBI" id="CHEBI:18420"/>
    </cofactor>
</comment>
<evidence type="ECO:0000256" key="10">
    <source>
        <dbReference type="ARBA" id="ARBA00022842"/>
    </source>
</evidence>
<proteinExistence type="inferred from homology"/>
<dbReference type="NCBIfam" id="TIGR01251">
    <property type="entry name" value="ribP_PPkin"/>
    <property type="match status" value="1"/>
</dbReference>
<keyword evidence="4" id="KW-0808">Transferase</keyword>
<dbReference type="Pfam" id="PF14572">
    <property type="entry name" value="Pribosyl_synth"/>
    <property type="match status" value="1"/>
</dbReference>
<accession>Q8D2K5</accession>
<dbReference type="GO" id="GO:0004749">
    <property type="term" value="F:ribose phosphate diphosphokinase activity"/>
    <property type="evidence" value="ECO:0007669"/>
    <property type="project" value="UniProtKB-EC"/>
</dbReference>
<comment type="catalytic activity">
    <reaction evidence="12">
        <text>D-ribose 5-phosphate + ATP = 5-phospho-alpha-D-ribose 1-diphosphate + AMP + H(+)</text>
        <dbReference type="Rhea" id="RHEA:15609"/>
        <dbReference type="ChEBI" id="CHEBI:15378"/>
        <dbReference type="ChEBI" id="CHEBI:30616"/>
        <dbReference type="ChEBI" id="CHEBI:58017"/>
        <dbReference type="ChEBI" id="CHEBI:78346"/>
        <dbReference type="ChEBI" id="CHEBI:456215"/>
        <dbReference type="EC" id="2.7.6.1"/>
    </reaction>
</comment>
<comment type="similarity">
    <text evidence="14">Belongs to the ribose-phosphate pyrophosphokinase family. Class I subfamily.</text>
</comment>
<evidence type="ECO:0000256" key="8">
    <source>
        <dbReference type="ARBA" id="ARBA00022777"/>
    </source>
</evidence>
<gene>
    <name evidence="17" type="primary">prsA</name>
</gene>
<dbReference type="GO" id="GO:0016301">
    <property type="term" value="F:kinase activity"/>
    <property type="evidence" value="ECO:0007669"/>
    <property type="project" value="UniProtKB-KW"/>
</dbReference>
<dbReference type="OrthoDB" id="9777067at2"/>
<evidence type="ECO:0000256" key="2">
    <source>
        <dbReference type="ARBA" id="ARBA00004996"/>
    </source>
</evidence>
<dbReference type="eggNOG" id="COG0462">
    <property type="taxonomic scope" value="Bacteria"/>
</dbReference>
<keyword evidence="9" id="KW-0067">ATP-binding</keyword>
<evidence type="ECO:0000256" key="1">
    <source>
        <dbReference type="ARBA" id="ARBA00001946"/>
    </source>
</evidence>